<organism evidence="2 3">
    <name type="scientific">Microbacterium phage Teamocil</name>
    <dbReference type="NCBI Taxonomy" id="2656554"/>
    <lineage>
        <taxon>Viruses</taxon>
        <taxon>Duplodnaviria</taxon>
        <taxon>Heunggongvirae</taxon>
        <taxon>Uroviricota</taxon>
        <taxon>Caudoviricetes</taxon>
        <taxon>Hodgkinviridae</taxon>
        <taxon>Metamorphoovirus</taxon>
        <taxon>Metamorphoovirus teamocil</taxon>
    </lineage>
</organism>
<accession>A0A649VXP9</accession>
<feature type="compositionally biased region" description="Low complexity" evidence="1">
    <location>
        <begin position="1"/>
        <end position="21"/>
    </location>
</feature>
<dbReference type="RefSeq" id="YP_010752090.1">
    <property type="nucleotide sequence ID" value="NC_073376.1"/>
</dbReference>
<gene>
    <name evidence="2" type="primary">62</name>
    <name evidence="2" type="ORF">PBI_TEAMOCIL_62</name>
</gene>
<dbReference type="KEGG" id="vg:80005763"/>
<reference evidence="2 3" key="1">
    <citation type="submission" date="2019-10" db="EMBL/GenBank/DDBJ databases">
        <authorList>
            <person name="Aull H.A."/>
            <person name="Lauer M.J."/>
            <person name="Garlena R.A."/>
            <person name="Russell D.A."/>
            <person name="Pope W.H."/>
            <person name="Jacobs-Sera D."/>
            <person name="Hatfull G.F."/>
        </authorList>
    </citation>
    <scope>NUCLEOTIDE SEQUENCE [LARGE SCALE GENOMIC DNA]</scope>
</reference>
<evidence type="ECO:0000313" key="3">
    <source>
        <dbReference type="Proteomes" id="UP000424425"/>
    </source>
</evidence>
<feature type="compositionally biased region" description="Polar residues" evidence="1">
    <location>
        <begin position="55"/>
        <end position="65"/>
    </location>
</feature>
<evidence type="ECO:0000313" key="2">
    <source>
        <dbReference type="EMBL" id="QGJ97048.1"/>
    </source>
</evidence>
<sequence length="65" mass="6504">MPSTATRSESSRASETASGRGAPPPPPGCSGEIAAGERRGSGPAIGEAGPHSPYRNLNRSAVRTS</sequence>
<dbReference type="EMBL" id="MN586059">
    <property type="protein sequence ID" value="QGJ97048.1"/>
    <property type="molecule type" value="Genomic_DNA"/>
</dbReference>
<dbReference type="GeneID" id="80005763"/>
<protein>
    <submittedName>
        <fullName evidence="2">Uncharacterized protein</fullName>
    </submittedName>
</protein>
<keyword evidence="3" id="KW-1185">Reference proteome</keyword>
<dbReference type="Proteomes" id="UP000424425">
    <property type="component" value="Segment"/>
</dbReference>
<feature type="region of interest" description="Disordered" evidence="1">
    <location>
        <begin position="1"/>
        <end position="65"/>
    </location>
</feature>
<proteinExistence type="predicted"/>
<name>A0A649VXP9_9CAUD</name>
<evidence type="ECO:0000256" key="1">
    <source>
        <dbReference type="SAM" id="MobiDB-lite"/>
    </source>
</evidence>